<dbReference type="EMBL" id="JAEMNV010000005">
    <property type="protein sequence ID" value="MBJ8340826.1"/>
    <property type="molecule type" value="Genomic_DNA"/>
</dbReference>
<sequence>MTIARASDEWVPQACTLPTVDQPLRVAEFDLLFRDAVQRFARPFGTRLSLIISADAEAAARDLADRETRCCSFFTFAFEPAGDVVVMQIGVPHSQVAVLDALEHRVSTLQAARGESETI</sequence>
<evidence type="ECO:0008006" key="3">
    <source>
        <dbReference type="Google" id="ProtNLM"/>
    </source>
</evidence>
<dbReference type="AlphaFoldDB" id="A0A934NST0"/>
<accession>A0A934NST0</accession>
<keyword evidence="2" id="KW-1185">Reference proteome</keyword>
<reference evidence="1" key="1">
    <citation type="submission" date="2020-12" db="EMBL/GenBank/DDBJ databases">
        <title>Antrihabitans popcorni sp. nov. and Antrihabitans auranticaus sp. nov., isolated from a larva cave.</title>
        <authorList>
            <person name="Lee S.D."/>
            <person name="Kim I.S."/>
        </authorList>
    </citation>
    <scope>NUCLEOTIDE SEQUENCE</scope>
    <source>
        <strain evidence="1">YC3-6</strain>
    </source>
</reference>
<dbReference type="RefSeq" id="WP_199705680.1">
    <property type="nucleotide sequence ID" value="NZ_JAEMNV010000005.1"/>
</dbReference>
<evidence type="ECO:0000313" key="1">
    <source>
        <dbReference type="EMBL" id="MBJ8340826.1"/>
    </source>
</evidence>
<comment type="caution">
    <text evidence="1">The sequence shown here is derived from an EMBL/GenBank/DDBJ whole genome shotgun (WGS) entry which is preliminary data.</text>
</comment>
<proteinExistence type="predicted"/>
<evidence type="ECO:0000313" key="2">
    <source>
        <dbReference type="Proteomes" id="UP000655868"/>
    </source>
</evidence>
<dbReference type="Proteomes" id="UP000655868">
    <property type="component" value="Unassembled WGS sequence"/>
</dbReference>
<organism evidence="1 2">
    <name type="scientific">Antrihabitans stalagmiti</name>
    <dbReference type="NCBI Taxonomy" id="2799499"/>
    <lineage>
        <taxon>Bacteria</taxon>
        <taxon>Bacillati</taxon>
        <taxon>Actinomycetota</taxon>
        <taxon>Actinomycetes</taxon>
        <taxon>Mycobacteriales</taxon>
        <taxon>Nocardiaceae</taxon>
        <taxon>Antrihabitans</taxon>
    </lineage>
</organism>
<protein>
    <recommendedName>
        <fullName evidence="3">Arsenate reductase</fullName>
    </recommendedName>
</protein>
<name>A0A934NST0_9NOCA</name>
<gene>
    <name evidence="1" type="ORF">JGU71_18220</name>
</gene>